<dbReference type="Gene3D" id="3.40.970.40">
    <property type="entry name" value="fibrinogen binding protein from staphylococcus aureus domain like"/>
    <property type="match status" value="1"/>
</dbReference>
<keyword evidence="2 5" id="KW-0699">rRNA-binding</keyword>
<organism evidence="7 8">
    <name type="scientific">Jeotgalicoccus aerolatus</name>
    <dbReference type="NCBI Taxonomy" id="709510"/>
    <lineage>
        <taxon>Bacteria</taxon>
        <taxon>Bacillati</taxon>
        <taxon>Bacillota</taxon>
        <taxon>Bacilli</taxon>
        <taxon>Bacillales</taxon>
        <taxon>Staphylococcaceae</taxon>
        <taxon>Jeotgalicoccus</taxon>
    </lineage>
</organism>
<dbReference type="STRING" id="586411.SAMN05216187_102136"/>
<gene>
    <name evidence="5" type="primary">rqcH</name>
    <name evidence="7" type="ORF">SAMN05216187_102136</name>
</gene>
<dbReference type="OrthoDB" id="9766163at2"/>
<keyword evidence="4 5" id="KW-0648">Protein biosynthesis</keyword>
<evidence type="ECO:0000313" key="8">
    <source>
        <dbReference type="Proteomes" id="UP000242700"/>
    </source>
</evidence>
<dbReference type="PANTHER" id="PTHR15239">
    <property type="entry name" value="NUCLEAR EXPORT MEDIATOR FACTOR NEMF"/>
    <property type="match status" value="1"/>
</dbReference>
<keyword evidence="1 5" id="KW-0820">tRNA-binding</keyword>
<evidence type="ECO:0000256" key="2">
    <source>
        <dbReference type="ARBA" id="ARBA00022730"/>
    </source>
</evidence>
<evidence type="ECO:0000259" key="6">
    <source>
        <dbReference type="Pfam" id="PF05670"/>
    </source>
</evidence>
<dbReference type="InterPro" id="IPR043682">
    <property type="entry name" value="RqcH_bacterial"/>
</dbReference>
<proteinExistence type="inferred from homology"/>
<comment type="similarity">
    <text evidence="5">Belongs to the NEMF family.</text>
</comment>
<keyword evidence="3 5" id="KW-0694">RNA-binding</keyword>
<comment type="subunit">
    <text evidence="5">Associates with stalled 50S ribosomal subunits. Binds to RqcP.</text>
</comment>
<evidence type="ECO:0000256" key="5">
    <source>
        <dbReference type="HAMAP-Rule" id="MF_00844"/>
    </source>
</evidence>
<name>A0A1G8W602_9STAP</name>
<evidence type="ECO:0000313" key="7">
    <source>
        <dbReference type="EMBL" id="SDJ73517.1"/>
    </source>
</evidence>
<feature type="domain" description="NFACT RNA-binding" evidence="6">
    <location>
        <begin position="441"/>
        <end position="533"/>
    </location>
</feature>
<dbReference type="Gene3D" id="2.30.310.10">
    <property type="entry name" value="ibrinogen binding protein from staphylococcus aureus domain"/>
    <property type="match status" value="1"/>
</dbReference>
<protein>
    <recommendedName>
        <fullName evidence="5">Rqc2 homolog RqcH</fullName>
        <shortName evidence="5">RqcH</shortName>
    </recommendedName>
</protein>
<dbReference type="GO" id="GO:0043023">
    <property type="term" value="F:ribosomal large subunit binding"/>
    <property type="evidence" value="ECO:0007669"/>
    <property type="project" value="UniProtKB-UniRule"/>
</dbReference>
<dbReference type="EMBL" id="FNFI01000002">
    <property type="protein sequence ID" value="SDJ73517.1"/>
    <property type="molecule type" value="Genomic_DNA"/>
</dbReference>
<dbReference type="InterPro" id="IPR008532">
    <property type="entry name" value="NFACT_RNA-bd"/>
</dbReference>
<sequence>MAFDGNFTHALVEELGFLVRGKINKIQQMDNSSLLFKMRAGGKNHQLLLSSHPMYARFHITEQKYEFPFEPPMFSRILRKHIEGGIITDIKQLGNDRQVHIHIRAINDIGDDIERILILEIMGRHSNIILTDTAYRIIDSIKHLTPNNNVRTIMPGFTYENPPTDKKLNPRTEELNELPKFIDFNSGKLKRQILKNIEGFSPIFIDEVESRVKYFNTDNIVPAIKETLDASKNIQPVYYNLKKPIFYFTPLTHLGEPDKVFSSLSELLDDYYHRRYQISLIRQKSSDYLQVIEREHEKVIRKITNLEHDLEEAAEKDKYQKYGELITAYMHSINKYQNSAVVMDYYTNQEIEIPLDPQLSPAENAQRYYNKYNKLKNREKVAREQLRLAHMDVEYFSNLLHQMENITTRDEVEEVRQELIEQKIIKERNRGKKKKKVNKIKLHEFKTTSGLPVFVGKNNKQNDYLTNRKAQNNHLWFHTKDIPGSHVVIAHNSSEVSEEDILEAAMLAAFHSKAGQSAGVPVDYTEIKHVKNIPGTKPGFVTYSEQSTVLVDPNADKVEEMKNENE</sequence>
<evidence type="ECO:0000256" key="4">
    <source>
        <dbReference type="ARBA" id="ARBA00022917"/>
    </source>
</evidence>
<dbReference type="GO" id="GO:0019843">
    <property type="term" value="F:rRNA binding"/>
    <property type="evidence" value="ECO:0007669"/>
    <property type="project" value="UniProtKB-UniRule"/>
</dbReference>
<dbReference type="GO" id="GO:0000049">
    <property type="term" value="F:tRNA binding"/>
    <property type="evidence" value="ECO:0007669"/>
    <property type="project" value="UniProtKB-UniRule"/>
</dbReference>
<feature type="coiled-coil region" evidence="5">
    <location>
        <begin position="289"/>
        <end position="316"/>
    </location>
</feature>
<dbReference type="Pfam" id="PF05833">
    <property type="entry name" value="NFACT_N"/>
    <property type="match status" value="1"/>
</dbReference>
<dbReference type="InterPro" id="IPR051608">
    <property type="entry name" value="RQC_Subunit_NEMF"/>
</dbReference>
<evidence type="ECO:0000256" key="3">
    <source>
        <dbReference type="ARBA" id="ARBA00022884"/>
    </source>
</evidence>
<evidence type="ECO:0000256" key="1">
    <source>
        <dbReference type="ARBA" id="ARBA00022555"/>
    </source>
</evidence>
<dbReference type="GO" id="GO:0072344">
    <property type="term" value="P:rescue of stalled ribosome"/>
    <property type="evidence" value="ECO:0007669"/>
    <property type="project" value="UniProtKB-UniRule"/>
</dbReference>
<dbReference type="RefSeq" id="WP_092595290.1">
    <property type="nucleotide sequence ID" value="NZ_FNFI01000002.1"/>
</dbReference>
<dbReference type="HAMAP" id="MF_00844_B">
    <property type="entry name" value="RqcH_B"/>
    <property type="match status" value="1"/>
</dbReference>
<accession>A0A1G8W602</accession>
<dbReference type="GO" id="GO:1990112">
    <property type="term" value="C:RQC complex"/>
    <property type="evidence" value="ECO:0007669"/>
    <property type="project" value="TreeGrafter"/>
</dbReference>
<dbReference type="PANTHER" id="PTHR15239:SF6">
    <property type="entry name" value="RIBOSOME QUALITY CONTROL COMPLEX SUBUNIT NEMF"/>
    <property type="match status" value="1"/>
</dbReference>
<dbReference type="AlphaFoldDB" id="A0A1G8W602"/>
<reference evidence="8" key="1">
    <citation type="submission" date="2016-10" db="EMBL/GenBank/DDBJ databases">
        <authorList>
            <person name="Varghese N."/>
            <person name="Submissions S."/>
        </authorList>
    </citation>
    <scope>NUCLEOTIDE SEQUENCE [LARGE SCALE GENOMIC DNA]</scope>
    <source>
        <strain evidence="8">CGMCC 1.8911</strain>
    </source>
</reference>
<dbReference type="Proteomes" id="UP000242700">
    <property type="component" value="Unassembled WGS sequence"/>
</dbReference>
<comment type="function">
    <text evidence="5">Key component of the ribosome quality control system (RQC), a ribosome-associated complex that mediates the extraction of incompletely synthesized nascent chains from stalled ribosomes and their subsequent degradation. RqcH recruits Ala-charged tRNA, and with RqcP directs the elongation of stalled nascent chains on 50S ribosomal subunits, leading to non-templated C-terminal alanine extensions (Ala tail). The Ala tail promotes nascent chain degradation. May add between 1 and at least 8 Ala residues. Binds to stalled 50S ribosomal subunits.</text>
</comment>
<keyword evidence="5" id="KW-0175">Coiled coil</keyword>
<dbReference type="Pfam" id="PF05670">
    <property type="entry name" value="NFACT-R_1"/>
    <property type="match status" value="1"/>
</dbReference>
<dbReference type="Gene3D" id="1.10.8.50">
    <property type="match status" value="1"/>
</dbReference>
<dbReference type="FunFam" id="2.30.310.10:FF:000004">
    <property type="entry name" value="Fibronectin-binding protein A"/>
    <property type="match status" value="1"/>
</dbReference>